<dbReference type="RefSeq" id="WP_050121413.1">
    <property type="nucleotide sequence ID" value="NZ_CABHWW010000029.1"/>
</dbReference>
<sequence length="105" mass="12297">MFTFIELSNFSRRRPTLLTDDEFREFQETLINNPEMGDTISGSGGFRKVRWSRQGTGKRGGIRMIYFNVTRKGRIYLALIYPKNELDNLTEEQKKTLKQLSDKLS</sequence>
<dbReference type="Pfam" id="PF06296">
    <property type="entry name" value="RelE"/>
    <property type="match status" value="1"/>
</dbReference>
<name>A0ABY5UJC8_9GAMM</name>
<evidence type="ECO:0000313" key="2">
    <source>
        <dbReference type="Proteomes" id="UP001057860"/>
    </source>
</evidence>
<proteinExistence type="predicted"/>
<dbReference type="Proteomes" id="UP001057860">
    <property type="component" value="Chromosome"/>
</dbReference>
<keyword evidence="2" id="KW-1185">Reference proteome</keyword>
<dbReference type="InterPro" id="IPR009387">
    <property type="entry name" value="HigB-2"/>
</dbReference>
<gene>
    <name evidence="1" type="ORF">N0H69_12715</name>
</gene>
<evidence type="ECO:0000313" key="1">
    <source>
        <dbReference type="EMBL" id="UWM43591.1"/>
    </source>
</evidence>
<dbReference type="EMBL" id="CP104006">
    <property type="protein sequence ID" value="UWM43591.1"/>
    <property type="molecule type" value="Genomic_DNA"/>
</dbReference>
<accession>A0ABY5UJC8</accession>
<dbReference type="PIRSF" id="PIRSF039032">
    <property type="entry name" value="HigB-2"/>
    <property type="match status" value="1"/>
</dbReference>
<dbReference type="GeneID" id="75140876"/>
<protein>
    <submittedName>
        <fullName evidence="1">Type II toxin-antitoxin system RelE/ParE family toxin</fullName>
    </submittedName>
</protein>
<reference evidence="1" key="1">
    <citation type="submission" date="2022-08" db="EMBL/GenBank/DDBJ databases">
        <authorList>
            <person name="Bogun A."/>
            <person name="Kislichkina A."/>
            <person name="Solomentsev V."/>
            <person name="Skryabin Y."/>
            <person name="Sizova A."/>
            <person name="Platonov M."/>
            <person name="Dentovskaya S."/>
        </authorList>
    </citation>
    <scope>NUCLEOTIDE SEQUENCE</scope>
    <source>
        <strain evidence="1">SCPM-O-B-7604</strain>
    </source>
</reference>
<organism evidence="1 2">
    <name type="scientific">Yersinia alsatica</name>
    <dbReference type="NCBI Taxonomy" id="2890317"/>
    <lineage>
        <taxon>Bacteria</taxon>
        <taxon>Pseudomonadati</taxon>
        <taxon>Pseudomonadota</taxon>
        <taxon>Gammaproteobacteria</taxon>
        <taxon>Enterobacterales</taxon>
        <taxon>Yersiniaceae</taxon>
        <taxon>Yersinia</taxon>
    </lineage>
</organism>